<accession>A0A8K1CIC5</accession>
<feature type="coiled-coil region" evidence="1">
    <location>
        <begin position="330"/>
        <end position="364"/>
    </location>
</feature>
<feature type="transmembrane region" description="Helical" evidence="3">
    <location>
        <begin position="275"/>
        <end position="298"/>
    </location>
</feature>
<organism evidence="4 5">
    <name type="scientific">Pythium oligandrum</name>
    <name type="common">Mycoparasitic fungus</name>
    <dbReference type="NCBI Taxonomy" id="41045"/>
    <lineage>
        <taxon>Eukaryota</taxon>
        <taxon>Sar</taxon>
        <taxon>Stramenopiles</taxon>
        <taxon>Oomycota</taxon>
        <taxon>Peronosporomycetes</taxon>
        <taxon>Pythiales</taxon>
        <taxon>Pythiaceae</taxon>
        <taxon>Pythium</taxon>
    </lineage>
</organism>
<feature type="transmembrane region" description="Helical" evidence="3">
    <location>
        <begin position="304"/>
        <end position="324"/>
    </location>
</feature>
<evidence type="ECO:0008006" key="6">
    <source>
        <dbReference type="Google" id="ProtNLM"/>
    </source>
</evidence>
<feature type="compositionally biased region" description="Basic and acidic residues" evidence="2">
    <location>
        <begin position="16"/>
        <end position="27"/>
    </location>
</feature>
<keyword evidence="1" id="KW-0175">Coiled coil</keyword>
<name>A0A8K1CIC5_PYTOL</name>
<feature type="region of interest" description="Disordered" evidence="2">
    <location>
        <begin position="1"/>
        <end position="71"/>
    </location>
</feature>
<evidence type="ECO:0000256" key="3">
    <source>
        <dbReference type="SAM" id="Phobius"/>
    </source>
</evidence>
<evidence type="ECO:0000256" key="1">
    <source>
        <dbReference type="SAM" id="Coils"/>
    </source>
</evidence>
<keyword evidence="3" id="KW-0472">Membrane</keyword>
<gene>
    <name evidence="4" type="ORF">Poli38472_002252</name>
</gene>
<proteinExistence type="predicted"/>
<evidence type="ECO:0000313" key="5">
    <source>
        <dbReference type="Proteomes" id="UP000794436"/>
    </source>
</evidence>
<keyword evidence="3" id="KW-1133">Transmembrane helix</keyword>
<comment type="caution">
    <text evidence="4">The sequence shown here is derived from an EMBL/GenBank/DDBJ whole genome shotgun (WGS) entry which is preliminary data.</text>
</comment>
<protein>
    <recommendedName>
        <fullName evidence="6">Transmembrane protein</fullName>
    </recommendedName>
</protein>
<reference evidence="4" key="1">
    <citation type="submission" date="2019-03" db="EMBL/GenBank/DDBJ databases">
        <title>Long read genome sequence of the mycoparasitic Pythium oligandrum ATCC 38472 isolated from sugarbeet rhizosphere.</title>
        <authorList>
            <person name="Gaulin E."/>
        </authorList>
    </citation>
    <scope>NUCLEOTIDE SEQUENCE</scope>
    <source>
        <strain evidence="4">ATCC 38472_TT</strain>
    </source>
</reference>
<keyword evidence="5" id="KW-1185">Reference proteome</keyword>
<dbReference type="EMBL" id="SPLM01000072">
    <property type="protein sequence ID" value="TMW63311.1"/>
    <property type="molecule type" value="Genomic_DNA"/>
</dbReference>
<sequence>MATNNARPVAFSPHEPNGRFARDDLHAVRPTASFSPRVPDAQQMKSFTTDDLPSSRKPLLSEQQQRAASDRPSLNMLAIKESLRNLNTESVVKFSTDIVDKVKKQFTLDESERILREDWILLETEDHQLAELKEVVKNLEKAFQFSKSSALVNLATETLKRCESVAERSSAHIEQTQLMFSTCSNEILTLQDYLNKLREAIQPPVPPRDKVEEKKLAGRAKWAATRMIQSVQSMVTEMRDSLAEIDDLIIECSKLMVQTITLLHMRNHSADFSGTGVAVGAAGVVAGALVGVAGLIAAPVTGGLSVPISVAGKGLFFSGVAALTPSTIMLTRHSQQLDGLARLIEHLKSRLEIMNQKRVELSTAFAACEDLELNVKQAGSFCQDALDLEISAYENVWPFVEPIYGKLTVLDSSVTLFLTSPSLWHFCKREDSMEQYIIPEEDE</sequence>
<dbReference type="AlphaFoldDB" id="A0A8K1CIC5"/>
<feature type="compositionally biased region" description="Polar residues" evidence="2">
    <location>
        <begin position="43"/>
        <end position="52"/>
    </location>
</feature>
<evidence type="ECO:0000256" key="2">
    <source>
        <dbReference type="SAM" id="MobiDB-lite"/>
    </source>
</evidence>
<keyword evidence="3" id="KW-0812">Transmembrane</keyword>
<dbReference type="OrthoDB" id="113413at2759"/>
<feature type="coiled-coil region" evidence="1">
    <location>
        <begin position="122"/>
        <end position="149"/>
    </location>
</feature>
<dbReference type="Proteomes" id="UP000794436">
    <property type="component" value="Unassembled WGS sequence"/>
</dbReference>
<evidence type="ECO:0000313" key="4">
    <source>
        <dbReference type="EMBL" id="TMW63311.1"/>
    </source>
</evidence>